<protein>
    <submittedName>
        <fullName evidence="2">Uncharacterized protein</fullName>
    </submittedName>
</protein>
<evidence type="ECO:0000256" key="1">
    <source>
        <dbReference type="SAM" id="MobiDB-lite"/>
    </source>
</evidence>
<proteinExistence type="predicted"/>
<accession>A0ABD1DTQ3</accession>
<evidence type="ECO:0000313" key="3">
    <source>
        <dbReference type="Proteomes" id="UP001562425"/>
    </source>
</evidence>
<gene>
    <name evidence="2" type="ORF">pipiens_019499</name>
</gene>
<name>A0ABD1DTQ3_CULPP</name>
<dbReference type="AlphaFoldDB" id="A0ABD1DTQ3"/>
<dbReference type="Proteomes" id="UP001562425">
    <property type="component" value="Unassembled WGS sequence"/>
</dbReference>
<sequence length="113" mass="12797">MEKTIQQCVLWEVFGKPSRRGSDQHQQHPYETGKGTQVKLTTHVTVLTACSREKRTTSSCLKSQTPLPCHHRVRVSKRACPAKLRRPCSASGTRSHELVDMDRGRGFSLDCNY</sequence>
<evidence type="ECO:0000313" key="2">
    <source>
        <dbReference type="EMBL" id="KAL1403135.1"/>
    </source>
</evidence>
<comment type="caution">
    <text evidence="2">The sequence shown here is derived from an EMBL/GenBank/DDBJ whole genome shotgun (WGS) entry which is preliminary data.</text>
</comment>
<reference evidence="2 3" key="1">
    <citation type="submission" date="2024-05" db="EMBL/GenBank/DDBJ databases">
        <title>Culex pipiens pipiens assembly and annotation.</title>
        <authorList>
            <person name="Alout H."/>
            <person name="Durand T."/>
        </authorList>
    </citation>
    <scope>NUCLEOTIDE SEQUENCE [LARGE SCALE GENOMIC DNA]</scope>
    <source>
        <strain evidence="2">HA-2024</strain>
        <tissue evidence="2">Whole body</tissue>
    </source>
</reference>
<organism evidence="2 3">
    <name type="scientific">Culex pipiens pipiens</name>
    <name type="common">Northern house mosquito</name>
    <dbReference type="NCBI Taxonomy" id="38569"/>
    <lineage>
        <taxon>Eukaryota</taxon>
        <taxon>Metazoa</taxon>
        <taxon>Ecdysozoa</taxon>
        <taxon>Arthropoda</taxon>
        <taxon>Hexapoda</taxon>
        <taxon>Insecta</taxon>
        <taxon>Pterygota</taxon>
        <taxon>Neoptera</taxon>
        <taxon>Endopterygota</taxon>
        <taxon>Diptera</taxon>
        <taxon>Nematocera</taxon>
        <taxon>Culicoidea</taxon>
        <taxon>Culicidae</taxon>
        <taxon>Culicinae</taxon>
        <taxon>Culicini</taxon>
        <taxon>Culex</taxon>
        <taxon>Culex</taxon>
    </lineage>
</organism>
<feature type="region of interest" description="Disordered" evidence="1">
    <location>
        <begin position="17"/>
        <end position="37"/>
    </location>
</feature>
<keyword evidence="3" id="KW-1185">Reference proteome</keyword>
<dbReference type="EMBL" id="JBEHCU010002015">
    <property type="protein sequence ID" value="KAL1403135.1"/>
    <property type="molecule type" value="Genomic_DNA"/>
</dbReference>